<protein>
    <submittedName>
        <fullName evidence="2">Uncharacterized protein</fullName>
    </submittedName>
</protein>
<feature type="transmembrane region" description="Helical" evidence="1">
    <location>
        <begin position="12"/>
        <end position="37"/>
    </location>
</feature>
<sequence>MTKQKIYKIIELATTFILGVAAAVLLDSCTASMSLFWKNQNSSQGTQQSTTTRVDTLKTPDINVNL</sequence>
<keyword evidence="1" id="KW-0472">Membrane</keyword>
<reference evidence="2" key="1">
    <citation type="journal article" date="2021" name="Proc. Natl. Acad. Sci. U.S.A.">
        <title>A Catalog of Tens of Thousands of Viruses from Human Metagenomes Reveals Hidden Associations with Chronic Diseases.</title>
        <authorList>
            <person name="Tisza M.J."/>
            <person name="Buck C.B."/>
        </authorList>
    </citation>
    <scope>NUCLEOTIDE SEQUENCE</scope>
    <source>
        <strain evidence="2">CtLZT1</strain>
    </source>
</reference>
<evidence type="ECO:0000256" key="1">
    <source>
        <dbReference type="SAM" id="Phobius"/>
    </source>
</evidence>
<dbReference type="EMBL" id="BK016100">
    <property type="protein sequence ID" value="DAF94955.1"/>
    <property type="molecule type" value="Genomic_DNA"/>
</dbReference>
<keyword evidence="1" id="KW-1133">Transmembrane helix</keyword>
<organism evidence="2">
    <name type="scientific">Microviridae sp. ctLZT1</name>
    <dbReference type="NCBI Taxonomy" id="2824992"/>
    <lineage>
        <taxon>Viruses</taxon>
        <taxon>Monodnaviria</taxon>
        <taxon>Sangervirae</taxon>
        <taxon>Phixviricota</taxon>
        <taxon>Malgrandaviricetes</taxon>
        <taxon>Petitvirales</taxon>
        <taxon>Microviridae</taxon>
    </lineage>
</organism>
<name>A0A8S5UKJ1_9VIRU</name>
<evidence type="ECO:0000313" key="2">
    <source>
        <dbReference type="EMBL" id="DAF94955.1"/>
    </source>
</evidence>
<proteinExistence type="predicted"/>
<accession>A0A8S5UKJ1</accession>
<keyword evidence="1" id="KW-0812">Transmembrane</keyword>
<feature type="non-terminal residue" evidence="2">
    <location>
        <position position="66"/>
    </location>
</feature>